<dbReference type="Proteomes" id="UP001629156">
    <property type="component" value="Unassembled WGS sequence"/>
</dbReference>
<dbReference type="EMBL" id="JBELPZ010000003">
    <property type="protein sequence ID" value="MFL9843656.1"/>
    <property type="molecule type" value="Genomic_DNA"/>
</dbReference>
<evidence type="ECO:0000313" key="2">
    <source>
        <dbReference type="Proteomes" id="UP001629156"/>
    </source>
</evidence>
<dbReference type="Gene3D" id="1.20.1440.60">
    <property type="entry name" value="23S rRNA-intervening sequence"/>
    <property type="match status" value="1"/>
</dbReference>
<accession>A0ABW8YTM6</accession>
<gene>
    <name evidence="1" type="ORF">ABS766_04415</name>
</gene>
<evidence type="ECO:0000313" key="1">
    <source>
        <dbReference type="EMBL" id="MFL9843656.1"/>
    </source>
</evidence>
<dbReference type="Pfam" id="PF05635">
    <property type="entry name" value="23S_rRNA_IVP"/>
    <property type="match status" value="1"/>
</dbReference>
<dbReference type="InterPro" id="IPR036583">
    <property type="entry name" value="23S_rRNA_IVS_sf"/>
</dbReference>
<comment type="caution">
    <text evidence="1">The sequence shown here is derived from an EMBL/GenBank/DDBJ whole genome shotgun (WGS) entry which is preliminary data.</text>
</comment>
<dbReference type="PANTHER" id="PTHR38471">
    <property type="entry name" value="FOUR HELIX BUNDLE PROTEIN"/>
    <property type="match status" value="1"/>
</dbReference>
<keyword evidence="2" id="KW-1185">Reference proteome</keyword>
<sequence>MKDNIIAVRTFDFALNIINLYSELKKENEFIISKQLLRSGTSIGANVEEAIAAQSRKDFISKMAIASKEARETKYWLRLLDKSSLTNITVSDYLNEIEHIINIITKIIKTTQQAKPASLQ</sequence>
<organism evidence="1 2">
    <name type="scientific">Flavobacterium rhizosphaerae</name>
    <dbReference type="NCBI Taxonomy" id="3163298"/>
    <lineage>
        <taxon>Bacteria</taxon>
        <taxon>Pseudomonadati</taxon>
        <taxon>Bacteroidota</taxon>
        <taxon>Flavobacteriia</taxon>
        <taxon>Flavobacteriales</taxon>
        <taxon>Flavobacteriaceae</taxon>
        <taxon>Flavobacterium</taxon>
    </lineage>
</organism>
<dbReference type="PIRSF" id="PIRSF035652">
    <property type="entry name" value="CHP02436"/>
    <property type="match status" value="1"/>
</dbReference>
<proteinExistence type="predicted"/>
<reference evidence="1 2" key="1">
    <citation type="submission" date="2024-06" db="EMBL/GenBank/DDBJ databases">
        <authorList>
            <person name="Kaempfer P."/>
            <person name="Viver T."/>
        </authorList>
    </citation>
    <scope>NUCLEOTIDE SEQUENCE [LARGE SCALE GENOMIC DNA]</scope>
    <source>
        <strain evidence="1 2">ST-119</strain>
    </source>
</reference>
<dbReference type="NCBIfam" id="TIGR02436">
    <property type="entry name" value="four helix bundle protein"/>
    <property type="match status" value="1"/>
</dbReference>
<dbReference type="InterPro" id="IPR012657">
    <property type="entry name" value="23S_rRNA-intervening_sequence"/>
</dbReference>
<dbReference type="SUPFAM" id="SSF158446">
    <property type="entry name" value="IVS-encoded protein-like"/>
    <property type="match status" value="1"/>
</dbReference>
<dbReference type="PANTHER" id="PTHR38471:SF2">
    <property type="entry name" value="FOUR HELIX BUNDLE PROTEIN"/>
    <property type="match status" value="1"/>
</dbReference>
<dbReference type="RefSeq" id="WP_408083913.1">
    <property type="nucleotide sequence ID" value="NZ_JBELPZ010000003.1"/>
</dbReference>
<name>A0ABW8YTM6_9FLAO</name>
<protein>
    <submittedName>
        <fullName evidence="1">Four helix bundle protein</fullName>
    </submittedName>
</protein>